<reference evidence="2" key="2">
    <citation type="journal article" date="2015" name="Fish Shellfish Immunol.">
        <title>Early steps in the European eel (Anguilla anguilla)-Vibrio vulnificus interaction in the gills: Role of the RtxA13 toxin.</title>
        <authorList>
            <person name="Callol A."/>
            <person name="Pajuelo D."/>
            <person name="Ebbesson L."/>
            <person name="Teles M."/>
            <person name="MacKenzie S."/>
            <person name="Amaro C."/>
        </authorList>
    </citation>
    <scope>NUCLEOTIDE SEQUENCE</scope>
</reference>
<feature type="compositionally biased region" description="Basic residues" evidence="1">
    <location>
        <begin position="1"/>
        <end position="19"/>
    </location>
</feature>
<evidence type="ECO:0000256" key="1">
    <source>
        <dbReference type="SAM" id="MobiDB-lite"/>
    </source>
</evidence>
<proteinExistence type="predicted"/>
<accession>A0A0E9SVR8</accession>
<organism evidence="2">
    <name type="scientific">Anguilla anguilla</name>
    <name type="common">European freshwater eel</name>
    <name type="synonym">Muraena anguilla</name>
    <dbReference type="NCBI Taxonomy" id="7936"/>
    <lineage>
        <taxon>Eukaryota</taxon>
        <taxon>Metazoa</taxon>
        <taxon>Chordata</taxon>
        <taxon>Craniata</taxon>
        <taxon>Vertebrata</taxon>
        <taxon>Euteleostomi</taxon>
        <taxon>Actinopterygii</taxon>
        <taxon>Neopterygii</taxon>
        <taxon>Teleostei</taxon>
        <taxon>Anguilliformes</taxon>
        <taxon>Anguillidae</taxon>
        <taxon>Anguilla</taxon>
    </lineage>
</organism>
<dbReference type="EMBL" id="GBXM01063191">
    <property type="protein sequence ID" value="JAH45386.1"/>
    <property type="molecule type" value="Transcribed_RNA"/>
</dbReference>
<dbReference type="AlphaFoldDB" id="A0A0E9SVR8"/>
<reference evidence="2" key="1">
    <citation type="submission" date="2014-11" db="EMBL/GenBank/DDBJ databases">
        <authorList>
            <person name="Amaro Gonzalez C."/>
        </authorList>
    </citation>
    <scope>NUCLEOTIDE SEQUENCE</scope>
</reference>
<feature type="region of interest" description="Disordered" evidence="1">
    <location>
        <begin position="1"/>
        <end position="28"/>
    </location>
</feature>
<protein>
    <submittedName>
        <fullName evidence="2">Uncharacterized protein</fullName>
    </submittedName>
</protein>
<name>A0A0E9SVR8_ANGAN</name>
<sequence>MFPERRKLRCPKHHSRLRMGRTSPRTFC</sequence>
<evidence type="ECO:0000313" key="2">
    <source>
        <dbReference type="EMBL" id="JAH45386.1"/>
    </source>
</evidence>